<proteinExistence type="predicted"/>
<keyword evidence="1" id="KW-1133">Transmembrane helix</keyword>
<evidence type="ECO:0000256" key="1">
    <source>
        <dbReference type="SAM" id="Phobius"/>
    </source>
</evidence>
<feature type="transmembrane region" description="Helical" evidence="1">
    <location>
        <begin position="86"/>
        <end position="105"/>
    </location>
</feature>
<feature type="transmembrane region" description="Helical" evidence="1">
    <location>
        <begin position="22"/>
        <end position="40"/>
    </location>
</feature>
<name>A0A6A4IDR1_9AGAR</name>
<dbReference type="OrthoDB" id="2744793at2759"/>
<keyword evidence="3" id="KW-1185">Reference proteome</keyword>
<protein>
    <submittedName>
        <fullName evidence="2">Uncharacterized protein</fullName>
    </submittedName>
</protein>
<evidence type="ECO:0000313" key="2">
    <source>
        <dbReference type="EMBL" id="KAE9406944.1"/>
    </source>
</evidence>
<keyword evidence="1" id="KW-0472">Membrane</keyword>
<gene>
    <name evidence="2" type="ORF">BT96DRAFT_915093</name>
</gene>
<reference evidence="2" key="1">
    <citation type="journal article" date="2019" name="Environ. Microbiol.">
        <title>Fungal ecological strategies reflected in gene transcription - a case study of two litter decomposers.</title>
        <authorList>
            <person name="Barbi F."/>
            <person name="Kohler A."/>
            <person name="Barry K."/>
            <person name="Baskaran P."/>
            <person name="Daum C."/>
            <person name="Fauchery L."/>
            <person name="Ihrmark K."/>
            <person name="Kuo A."/>
            <person name="LaButti K."/>
            <person name="Lipzen A."/>
            <person name="Morin E."/>
            <person name="Grigoriev I.V."/>
            <person name="Henrissat B."/>
            <person name="Lindahl B."/>
            <person name="Martin F."/>
        </authorList>
    </citation>
    <scope>NUCLEOTIDE SEQUENCE</scope>
    <source>
        <strain evidence="2">JB14</strain>
    </source>
</reference>
<dbReference type="EMBL" id="ML769399">
    <property type="protein sequence ID" value="KAE9406944.1"/>
    <property type="molecule type" value="Genomic_DNA"/>
</dbReference>
<organism evidence="2 3">
    <name type="scientific">Gymnopus androsaceus JB14</name>
    <dbReference type="NCBI Taxonomy" id="1447944"/>
    <lineage>
        <taxon>Eukaryota</taxon>
        <taxon>Fungi</taxon>
        <taxon>Dikarya</taxon>
        <taxon>Basidiomycota</taxon>
        <taxon>Agaricomycotina</taxon>
        <taxon>Agaricomycetes</taxon>
        <taxon>Agaricomycetidae</taxon>
        <taxon>Agaricales</taxon>
        <taxon>Marasmiineae</taxon>
        <taxon>Omphalotaceae</taxon>
        <taxon>Gymnopus</taxon>
    </lineage>
</organism>
<accession>A0A6A4IDR1</accession>
<dbReference type="Proteomes" id="UP000799118">
    <property type="component" value="Unassembled WGS sequence"/>
</dbReference>
<sequence>MAANSQSALMSSLVLQSLCGDVMYLIADAVIVWRAWAIWVEKSNIKWSLFILLLLDIGVTIADIITDAEFDTNPNTRPIPTETLDWVGIVLSLTVNIVATLLIAYRAWAHHRSIQTFAPNRKTQVR</sequence>
<evidence type="ECO:0000313" key="3">
    <source>
        <dbReference type="Proteomes" id="UP000799118"/>
    </source>
</evidence>
<dbReference type="AlphaFoldDB" id="A0A6A4IDR1"/>
<keyword evidence="1" id="KW-0812">Transmembrane</keyword>
<feature type="transmembrane region" description="Helical" evidence="1">
    <location>
        <begin position="47"/>
        <end position="66"/>
    </location>
</feature>